<evidence type="ECO:0000313" key="10">
    <source>
        <dbReference type="Proteomes" id="UP001201163"/>
    </source>
</evidence>
<dbReference type="Gene3D" id="3.40.50.300">
    <property type="entry name" value="P-loop containing nucleotide triphosphate hydrolases"/>
    <property type="match status" value="2"/>
</dbReference>
<proteinExistence type="inferred from homology"/>
<evidence type="ECO:0000313" key="9">
    <source>
        <dbReference type="EMBL" id="KAH8998165.1"/>
    </source>
</evidence>
<dbReference type="InterPro" id="IPR027417">
    <property type="entry name" value="P-loop_NTPase"/>
</dbReference>
<feature type="region of interest" description="Disordered" evidence="6">
    <location>
        <begin position="673"/>
        <end position="739"/>
    </location>
</feature>
<evidence type="ECO:0000256" key="2">
    <source>
        <dbReference type="ARBA" id="ARBA00022801"/>
    </source>
</evidence>
<gene>
    <name evidence="9" type="ORF">EDB92DRAFT_1838305</name>
</gene>
<dbReference type="PROSITE" id="PS51192">
    <property type="entry name" value="HELICASE_ATP_BIND_1"/>
    <property type="match status" value="1"/>
</dbReference>
<evidence type="ECO:0000256" key="4">
    <source>
        <dbReference type="ARBA" id="ARBA00022884"/>
    </source>
</evidence>
<feature type="region of interest" description="Disordered" evidence="6">
    <location>
        <begin position="538"/>
        <end position="560"/>
    </location>
</feature>
<evidence type="ECO:0000259" key="8">
    <source>
        <dbReference type="PROSITE" id="PS51194"/>
    </source>
</evidence>
<evidence type="ECO:0000256" key="5">
    <source>
        <dbReference type="RuleBase" id="RU365068"/>
    </source>
</evidence>
<keyword evidence="5" id="KW-0347">Helicase</keyword>
<keyword evidence="4 5" id="KW-0694">RNA-binding</keyword>
<dbReference type="Pfam" id="PF00270">
    <property type="entry name" value="DEAD"/>
    <property type="match status" value="1"/>
</dbReference>
<dbReference type="InterPro" id="IPR014001">
    <property type="entry name" value="Helicase_ATP-bd"/>
</dbReference>
<dbReference type="SMART" id="SM00490">
    <property type="entry name" value="HELICc"/>
    <property type="match status" value="1"/>
</dbReference>
<dbReference type="PANTHER" id="PTHR24031">
    <property type="entry name" value="RNA HELICASE"/>
    <property type="match status" value="1"/>
</dbReference>
<dbReference type="CDD" id="cd18787">
    <property type="entry name" value="SF2_C_DEAD"/>
    <property type="match status" value="1"/>
</dbReference>
<comment type="caution">
    <text evidence="9">The sequence shown here is derived from an EMBL/GenBank/DDBJ whole genome shotgun (WGS) entry which is preliminary data.</text>
</comment>
<name>A0AAD4QGR8_9AGAM</name>
<evidence type="ECO:0000256" key="1">
    <source>
        <dbReference type="ARBA" id="ARBA00022741"/>
    </source>
</evidence>
<keyword evidence="10" id="KW-1185">Reference proteome</keyword>
<comment type="similarity">
    <text evidence="5">Belongs to the DEAD box helicase family.</text>
</comment>
<dbReference type="InterPro" id="IPR011545">
    <property type="entry name" value="DEAD/DEAH_box_helicase_dom"/>
</dbReference>
<evidence type="ECO:0000256" key="3">
    <source>
        <dbReference type="ARBA" id="ARBA00022840"/>
    </source>
</evidence>
<dbReference type="GO" id="GO:0003724">
    <property type="term" value="F:RNA helicase activity"/>
    <property type="evidence" value="ECO:0007669"/>
    <property type="project" value="UniProtKB-EC"/>
</dbReference>
<dbReference type="InterPro" id="IPR001650">
    <property type="entry name" value="Helicase_C-like"/>
</dbReference>
<keyword evidence="1 5" id="KW-0547">Nucleotide-binding</keyword>
<reference evidence="9" key="1">
    <citation type="submission" date="2022-01" db="EMBL/GenBank/DDBJ databases">
        <title>Comparative genomics reveals a dynamic genome evolution in the ectomycorrhizal milk-cap (Lactarius) mushrooms.</title>
        <authorList>
            <consortium name="DOE Joint Genome Institute"/>
            <person name="Lebreton A."/>
            <person name="Tang N."/>
            <person name="Kuo A."/>
            <person name="LaButti K."/>
            <person name="Drula E."/>
            <person name="Barry K."/>
            <person name="Clum A."/>
            <person name="Lipzen A."/>
            <person name="Mousain D."/>
            <person name="Ng V."/>
            <person name="Wang R."/>
            <person name="Wang X."/>
            <person name="Dai Y."/>
            <person name="Henrissat B."/>
            <person name="Grigoriev I.V."/>
            <person name="Guerin-Laguette A."/>
            <person name="Yu F."/>
            <person name="Martin F.M."/>
        </authorList>
    </citation>
    <scope>NUCLEOTIDE SEQUENCE</scope>
    <source>
        <strain evidence="9">QP</strain>
    </source>
</reference>
<evidence type="ECO:0000259" key="7">
    <source>
        <dbReference type="PROSITE" id="PS51192"/>
    </source>
</evidence>
<feature type="region of interest" description="Disordered" evidence="6">
    <location>
        <begin position="646"/>
        <end position="665"/>
    </location>
</feature>
<feature type="region of interest" description="Disordered" evidence="6">
    <location>
        <begin position="60"/>
        <end position="81"/>
    </location>
</feature>
<feature type="domain" description="Helicase C-terminal" evidence="8">
    <location>
        <begin position="366"/>
        <end position="530"/>
    </location>
</feature>
<keyword evidence="2 5" id="KW-0378">Hydrolase</keyword>
<dbReference type="EC" id="3.6.4.13" evidence="5"/>
<protein>
    <recommendedName>
        <fullName evidence="5">ATP-dependent RNA helicase</fullName>
        <ecNumber evidence="5">3.6.4.13</ecNumber>
    </recommendedName>
</protein>
<evidence type="ECO:0000256" key="6">
    <source>
        <dbReference type="SAM" id="MobiDB-lite"/>
    </source>
</evidence>
<comment type="catalytic activity">
    <reaction evidence="5">
        <text>ATP + H2O = ADP + phosphate + H(+)</text>
        <dbReference type="Rhea" id="RHEA:13065"/>
        <dbReference type="ChEBI" id="CHEBI:15377"/>
        <dbReference type="ChEBI" id="CHEBI:15378"/>
        <dbReference type="ChEBI" id="CHEBI:30616"/>
        <dbReference type="ChEBI" id="CHEBI:43474"/>
        <dbReference type="ChEBI" id="CHEBI:456216"/>
        <dbReference type="EC" id="3.6.4.13"/>
    </reaction>
</comment>
<dbReference type="SMART" id="SM00487">
    <property type="entry name" value="DEXDc"/>
    <property type="match status" value="1"/>
</dbReference>
<sequence length="739" mass="81891">MATTILALSRTSRATHCPLLTFPRRGLTVLSAVRSGPVVPLALASSRRFGHVLASQKVDLQESHHTDLSEHDKTSESSNAVSQLPFATLRTKLTPDTLRAITEKPFTHVHMSSVQEAVLPLLPELARPYNEDEQHGPPRDLLVKAKTGTGKTLAFLVPAIEARIKAIEKAGVDALEKNGGQPDSRVVENARRTYARNTVGTVIISPTRELATQIAHEATKLTYWHKGFEVKLCTGGSSKRLQLREFMRGRNDIVVATPGRIRDVLENDDKVAQVLKTASQLVLDEADTLLDMGFRSDIDAISDFFPKAPLRQTFLFSATVSPQVRQIAREVLDKDHTFIDVVPKDSSPVHAHIPQHFTFLPSAKEQLPQLIRLIAHDQLVNPRNSKIIVFLNTTKQTQLFATLLRDLSKTTLPARSQIYEIHSKRTQSSRSTASNAFRRDRSGAAILVTSDVSARGVDYPDVTRVIQVGIPASSEQYVHRVGRTGRAGKSGRADLLLLPHEHNFVRYQLADMPIKDHSHDELLKETSMLAEKFESDSAESSNGVAAGKQHTGRFAPKDRHFRSNPSAALANLNTEITGLLDQVDTEAIEEVFVSLLGFYFGKSGELRVSRRSIYEGLQAWTTEACGLPKPPHVSASLLAKMGGLDGGAPAHSAQRGPLRRSFGFKAPGARYGNSEWNRGYNERTDSEFSRPRRWGDRENTGAGSRWSGRDSRPSRDGEWHDGERRRPSRFGRSRDDENS</sequence>
<feature type="compositionally biased region" description="Basic and acidic residues" evidence="6">
    <location>
        <begin position="60"/>
        <end position="75"/>
    </location>
</feature>
<dbReference type="GO" id="GO:0005524">
    <property type="term" value="F:ATP binding"/>
    <property type="evidence" value="ECO:0007669"/>
    <property type="project" value="UniProtKB-UniRule"/>
</dbReference>
<feature type="domain" description="Helicase ATP-binding" evidence="7">
    <location>
        <begin position="132"/>
        <end position="338"/>
    </location>
</feature>
<organism evidence="9 10">
    <name type="scientific">Lactarius akahatsu</name>
    <dbReference type="NCBI Taxonomy" id="416441"/>
    <lineage>
        <taxon>Eukaryota</taxon>
        <taxon>Fungi</taxon>
        <taxon>Dikarya</taxon>
        <taxon>Basidiomycota</taxon>
        <taxon>Agaricomycotina</taxon>
        <taxon>Agaricomycetes</taxon>
        <taxon>Russulales</taxon>
        <taxon>Russulaceae</taxon>
        <taxon>Lactarius</taxon>
    </lineage>
</organism>
<feature type="compositionally biased region" description="Basic and acidic residues" evidence="6">
    <location>
        <begin position="707"/>
        <end position="725"/>
    </location>
</feature>
<dbReference type="Pfam" id="PF00271">
    <property type="entry name" value="Helicase_C"/>
    <property type="match status" value="1"/>
</dbReference>
<dbReference type="EMBL" id="JAKELL010000006">
    <property type="protein sequence ID" value="KAH8998165.1"/>
    <property type="molecule type" value="Genomic_DNA"/>
</dbReference>
<accession>A0AAD4QGR8</accession>
<comment type="domain">
    <text evidence="5">The Q motif is unique to and characteristic of the DEAD box family of RNA helicases and controls ATP binding and hydrolysis.</text>
</comment>
<dbReference type="Proteomes" id="UP001201163">
    <property type="component" value="Unassembled WGS sequence"/>
</dbReference>
<dbReference type="GO" id="GO:0016787">
    <property type="term" value="F:hydrolase activity"/>
    <property type="evidence" value="ECO:0007669"/>
    <property type="project" value="UniProtKB-KW"/>
</dbReference>
<keyword evidence="3 5" id="KW-0067">ATP-binding</keyword>
<dbReference type="GO" id="GO:0003723">
    <property type="term" value="F:RNA binding"/>
    <property type="evidence" value="ECO:0007669"/>
    <property type="project" value="UniProtKB-UniRule"/>
</dbReference>
<dbReference type="AlphaFoldDB" id="A0AAD4QGR8"/>
<feature type="compositionally biased region" description="Basic and acidic residues" evidence="6">
    <location>
        <begin position="680"/>
        <end position="699"/>
    </location>
</feature>
<dbReference type="PROSITE" id="PS51194">
    <property type="entry name" value="HELICASE_CTER"/>
    <property type="match status" value="1"/>
</dbReference>
<dbReference type="SUPFAM" id="SSF52540">
    <property type="entry name" value="P-loop containing nucleoside triphosphate hydrolases"/>
    <property type="match status" value="1"/>
</dbReference>
<comment type="function">
    <text evidence="5">RNA helicase.</text>
</comment>